<dbReference type="PROSITE" id="PS51733">
    <property type="entry name" value="BPL_LPL_CATALYTIC"/>
    <property type="match status" value="1"/>
</dbReference>
<accession>A0A9E7CXU7</accession>
<dbReference type="Proteomes" id="UP000829401">
    <property type="component" value="Chromosome"/>
</dbReference>
<dbReference type="InterPro" id="IPR050664">
    <property type="entry name" value="Octanoyltrans_LipM/LipL"/>
</dbReference>
<name>T0BM90_ALIAG</name>
<protein>
    <submittedName>
        <fullName evidence="1">Ligase</fullName>
    </submittedName>
</protein>
<dbReference type="SUPFAM" id="SSF55681">
    <property type="entry name" value="Class II aaRS and biotin synthetases"/>
    <property type="match status" value="1"/>
</dbReference>
<dbReference type="KEGG" id="aaco:K1I37_17250"/>
<accession>T0BM90</accession>
<keyword evidence="1" id="KW-0436">Ligase</keyword>
<dbReference type="InterPro" id="IPR004143">
    <property type="entry name" value="BPL_LPL_catalytic"/>
</dbReference>
<dbReference type="PANTHER" id="PTHR43679">
    <property type="entry name" value="OCTANOYLTRANSFERASE LIPM-RELATED"/>
    <property type="match status" value="1"/>
</dbReference>
<dbReference type="GO" id="GO:0009249">
    <property type="term" value="P:protein lipoylation"/>
    <property type="evidence" value="ECO:0007669"/>
    <property type="project" value="UniProtKB-ARBA"/>
</dbReference>
<dbReference type="eggNOG" id="COG0095">
    <property type="taxonomic scope" value="Bacteria"/>
</dbReference>
<dbReference type="Pfam" id="PF21948">
    <property type="entry name" value="LplA-B_cat"/>
    <property type="match status" value="1"/>
</dbReference>
<dbReference type="EMBL" id="CP080467">
    <property type="protein sequence ID" value="UNO48396.1"/>
    <property type="molecule type" value="Genomic_DNA"/>
</dbReference>
<proteinExistence type="predicted"/>
<reference evidence="2" key="1">
    <citation type="journal article" date="2022" name="G3 (Bethesda)">
        <title>Unveiling the complete genome sequence of Alicyclobacillus acidoterrestris DSM 3922T, a taint-producing strain.</title>
        <authorList>
            <person name="Leonardo I.C."/>
            <person name="Barreto Crespo M.T."/>
            <person name="Gaspar F.B."/>
        </authorList>
    </citation>
    <scope>NUCLEOTIDE SEQUENCE [LARGE SCALE GENOMIC DNA]</scope>
    <source>
        <strain evidence="2">DSM 3922</strain>
    </source>
</reference>
<sequence length="265" mass="29011">MIQDHLLTLMPPSIELNTGEDPLDATRNILLDDEWAREVGRQDRMPTVRVWRHAPVRGLVVSKRDVAGPKGEAAMATMDRLGWPILVRPTGGTAVPHGPGVLNFSLLFPRTKDKVTTDAYYQLLCQPMLDWFTSMGLVATTGAVPGSYCDGNYNVLVDGKKVVGTAQAWRGGLAGTKSRHPGYVLAHACIVVDVDMMEATDVINRFYEEVGDPYRVDASTSTSLADALNKVQPGQTYSAATAQKDFVTFLERYYRSAGIAVHVRS</sequence>
<keyword evidence="2" id="KW-1185">Reference proteome</keyword>
<dbReference type="STRING" id="1356854.N007_09875"/>
<dbReference type="GO" id="GO:0016874">
    <property type="term" value="F:ligase activity"/>
    <property type="evidence" value="ECO:0007669"/>
    <property type="project" value="UniProtKB-KW"/>
</dbReference>
<dbReference type="AlphaFoldDB" id="T0BM90"/>
<gene>
    <name evidence="1" type="ORF">K1I37_17250</name>
</gene>
<evidence type="ECO:0000313" key="2">
    <source>
        <dbReference type="Proteomes" id="UP000829401"/>
    </source>
</evidence>
<dbReference type="RefSeq" id="WP_021297031.1">
    <property type="nucleotide sequence ID" value="NZ_AURB01000141.1"/>
</dbReference>
<dbReference type="GO" id="GO:0140096">
    <property type="term" value="F:catalytic activity, acting on a protein"/>
    <property type="evidence" value="ECO:0007669"/>
    <property type="project" value="UniProtKB-ARBA"/>
</dbReference>
<dbReference type="Gene3D" id="3.30.930.10">
    <property type="entry name" value="Bira Bifunctional Protein, Domain 2"/>
    <property type="match status" value="1"/>
</dbReference>
<evidence type="ECO:0000313" key="1">
    <source>
        <dbReference type="EMBL" id="UNO48396.1"/>
    </source>
</evidence>
<dbReference type="GO" id="GO:0016740">
    <property type="term" value="F:transferase activity"/>
    <property type="evidence" value="ECO:0007669"/>
    <property type="project" value="UniProtKB-ARBA"/>
</dbReference>
<dbReference type="InterPro" id="IPR045864">
    <property type="entry name" value="aa-tRNA-synth_II/BPL/LPL"/>
</dbReference>
<organism evidence="1 2">
    <name type="scientific">Alicyclobacillus acidoterrestris (strain ATCC 49025 / DSM 3922 / CIP 106132 / NCIMB 13137 / GD3B)</name>
    <dbReference type="NCBI Taxonomy" id="1356854"/>
    <lineage>
        <taxon>Bacteria</taxon>
        <taxon>Bacillati</taxon>
        <taxon>Bacillota</taxon>
        <taxon>Bacilli</taxon>
        <taxon>Bacillales</taxon>
        <taxon>Alicyclobacillaceae</taxon>
        <taxon>Alicyclobacillus</taxon>
    </lineage>
</organism>
<dbReference type="PANTHER" id="PTHR43679:SF2">
    <property type="entry name" value="OCTANOYL-[GCVH]:PROTEIN N-OCTANOYLTRANSFERASE"/>
    <property type="match status" value="1"/>
</dbReference>